<dbReference type="InterPro" id="IPR003439">
    <property type="entry name" value="ABC_transporter-like_ATP-bd"/>
</dbReference>
<dbReference type="GO" id="GO:0016887">
    <property type="term" value="F:ATP hydrolysis activity"/>
    <property type="evidence" value="ECO:0007669"/>
    <property type="project" value="InterPro"/>
</dbReference>
<dbReference type="SUPFAM" id="SSF52540">
    <property type="entry name" value="P-loop containing nucleoside triphosphate hydrolases"/>
    <property type="match status" value="1"/>
</dbReference>
<evidence type="ECO:0000256" key="2">
    <source>
        <dbReference type="ARBA" id="ARBA00022448"/>
    </source>
</evidence>
<dbReference type="InterPro" id="IPR017871">
    <property type="entry name" value="ABC_transporter-like_CS"/>
</dbReference>
<evidence type="ECO:0000256" key="7">
    <source>
        <dbReference type="ARBA" id="ARBA00022970"/>
    </source>
</evidence>
<evidence type="ECO:0000256" key="1">
    <source>
        <dbReference type="ARBA" id="ARBA00005417"/>
    </source>
</evidence>
<dbReference type="Pfam" id="PF09383">
    <property type="entry name" value="NIL"/>
    <property type="match status" value="1"/>
</dbReference>
<dbReference type="PANTHER" id="PTHR43166">
    <property type="entry name" value="AMINO ACID IMPORT ATP-BINDING PROTEIN"/>
    <property type="match status" value="1"/>
</dbReference>
<dbReference type="Gene3D" id="3.40.50.300">
    <property type="entry name" value="P-loop containing nucleotide triphosphate hydrolases"/>
    <property type="match status" value="1"/>
</dbReference>
<dbReference type="FunFam" id="3.40.50.300:FF:000056">
    <property type="entry name" value="Cell division ATP-binding protein FtsE"/>
    <property type="match status" value="1"/>
</dbReference>
<dbReference type="Pfam" id="PF00005">
    <property type="entry name" value="ABC_tran"/>
    <property type="match status" value="1"/>
</dbReference>
<keyword evidence="2" id="KW-0813">Transport</keyword>
<dbReference type="SMART" id="SM00930">
    <property type="entry name" value="NIL"/>
    <property type="match status" value="1"/>
</dbReference>
<dbReference type="EMBL" id="KF831418">
    <property type="protein sequence ID" value="AJG38049.1"/>
    <property type="molecule type" value="Genomic_DNA"/>
</dbReference>
<keyword evidence="8" id="KW-0472">Membrane</keyword>
<dbReference type="InterPro" id="IPR045865">
    <property type="entry name" value="ACT-like_dom_sf"/>
</dbReference>
<dbReference type="InterPro" id="IPR050086">
    <property type="entry name" value="MetN_ABC_transporter-like"/>
</dbReference>
<keyword evidence="5 10" id="KW-0067">ATP-binding</keyword>
<dbReference type="SUPFAM" id="SSF55021">
    <property type="entry name" value="ACT-like"/>
    <property type="match status" value="1"/>
</dbReference>
<evidence type="ECO:0000256" key="4">
    <source>
        <dbReference type="ARBA" id="ARBA00022741"/>
    </source>
</evidence>
<dbReference type="Gene3D" id="3.30.70.260">
    <property type="match status" value="1"/>
</dbReference>
<evidence type="ECO:0000256" key="5">
    <source>
        <dbReference type="ARBA" id="ARBA00022840"/>
    </source>
</evidence>
<keyword evidence="6" id="KW-1278">Translocase</keyword>
<evidence type="ECO:0000256" key="6">
    <source>
        <dbReference type="ARBA" id="ARBA00022967"/>
    </source>
</evidence>
<evidence type="ECO:0000313" key="10">
    <source>
        <dbReference type="EMBL" id="AJG38049.1"/>
    </source>
</evidence>
<dbReference type="CDD" id="cd03258">
    <property type="entry name" value="ABC_MetN_methionine_transporter"/>
    <property type="match status" value="1"/>
</dbReference>
<evidence type="ECO:0000256" key="8">
    <source>
        <dbReference type="ARBA" id="ARBA00023136"/>
    </source>
</evidence>
<dbReference type="InterPro" id="IPR003593">
    <property type="entry name" value="AAA+_ATPase"/>
</dbReference>
<protein>
    <submittedName>
        <fullName evidence="10">Methionine ABC transporter ATP-binding protein</fullName>
    </submittedName>
</protein>
<keyword evidence="7" id="KW-0029">Amino-acid transport</keyword>
<name>A0A0B5KQK8_9BACL</name>
<dbReference type="PANTHER" id="PTHR43166:SF30">
    <property type="entry name" value="METHIONINE IMPORT ATP-BINDING PROTEIN METN"/>
    <property type="match status" value="1"/>
</dbReference>
<dbReference type="GO" id="GO:0005886">
    <property type="term" value="C:plasma membrane"/>
    <property type="evidence" value="ECO:0007669"/>
    <property type="project" value="UniProtKB-ARBA"/>
</dbReference>
<dbReference type="AlphaFoldDB" id="A0A0B5KQK8"/>
<keyword evidence="3" id="KW-1003">Cell membrane</keyword>
<dbReference type="PROSITE" id="PS00211">
    <property type="entry name" value="ABC_TRANSPORTER_1"/>
    <property type="match status" value="1"/>
</dbReference>
<dbReference type="SMART" id="SM00382">
    <property type="entry name" value="AAA"/>
    <property type="match status" value="1"/>
</dbReference>
<evidence type="ECO:0000256" key="3">
    <source>
        <dbReference type="ARBA" id="ARBA00022475"/>
    </source>
</evidence>
<accession>A0A0B5KQK8</accession>
<dbReference type="PROSITE" id="PS50893">
    <property type="entry name" value="ABC_TRANSPORTER_2"/>
    <property type="match status" value="1"/>
</dbReference>
<keyword evidence="4" id="KW-0547">Nucleotide-binding</keyword>
<dbReference type="InterPro" id="IPR041701">
    <property type="entry name" value="MetN_ABC"/>
</dbReference>
<sequence>MIDIEQLTKIYNVHRKEVVGVDHVSLSIQSGEIFGIIGHSGAGKSTLLRCINLLERPTSGRIIVDDTDITALSGAALREARLKIGMIFQQFCLIRSKTVFENIAFALRAAGKTKTEIETRVHELLEMVGLLDKRDAYPSQLSGGQKQRVGIARALANNPTVLLCDEATSALDPATTSSILQLLKQINRELGITIVVITHEMEVIKEICDRVAVMQNGRIVEIGHVYDLFTQPQQPLTRSFVEHVLRLDVPERLLQARTGTLVRILFQGPAAEQAILSDTLQTFRVRGNILHGKIEYINDTPLGVLLLELSGDEEEVERAIRYMAERTKGVEVIDRAA</sequence>
<dbReference type="GO" id="GO:0005524">
    <property type="term" value="F:ATP binding"/>
    <property type="evidence" value="ECO:0007669"/>
    <property type="project" value="UniProtKB-KW"/>
</dbReference>
<organism evidence="10">
    <name type="scientific">Geobacillus sp. enrichment culture clone fosmid MGS-MG1</name>
    <dbReference type="NCBI Taxonomy" id="1549354"/>
    <lineage>
        <taxon>Bacteria</taxon>
        <taxon>Bacillati</taxon>
        <taxon>Bacillota</taxon>
        <taxon>Bacilli</taxon>
        <taxon>Bacillales</taxon>
        <taxon>Anoxybacillaceae</taxon>
        <taxon>Geobacillus</taxon>
        <taxon>environmental samples</taxon>
    </lineage>
</organism>
<comment type="similarity">
    <text evidence="1">Belongs to the ABC transporter superfamily.</text>
</comment>
<dbReference type="GO" id="GO:0006865">
    <property type="term" value="P:amino acid transport"/>
    <property type="evidence" value="ECO:0007669"/>
    <property type="project" value="UniProtKB-KW"/>
</dbReference>
<reference evidence="10" key="1">
    <citation type="journal article" date="2015" name="Environ. Microbiol.">
        <title>Pressure adaptation is linked to thermal adaptation in salt-saturated marine habitats.</title>
        <authorList>
            <consortium name="The MAMBA Consortium"/>
            <person name="Alcaide M."/>
            <person name="Stogios P.J."/>
            <person name="Lafraya A."/>
            <person name="Tchigvintsev A."/>
            <person name="Flick R."/>
            <person name="Bargiela R."/>
            <person name="Chernikova T.N."/>
            <person name="Reva O.N."/>
            <person name="Hai T."/>
            <person name="Leggewie C.C."/>
            <person name="Katzke N."/>
            <person name="La Cono V."/>
            <person name="Matesanz R."/>
            <person name="Jebbar M."/>
            <person name="Jaeger K.E."/>
            <person name="Yakimov M.M."/>
            <person name="Yakunin A.F."/>
            <person name="Golyshin P.N."/>
            <person name="Golyshina O.V."/>
            <person name="Savchenko A."/>
            <person name="Ferrer M."/>
        </authorList>
    </citation>
    <scope>NUCLEOTIDE SEQUENCE</scope>
</reference>
<feature type="domain" description="ABC transporter" evidence="9">
    <location>
        <begin position="2"/>
        <end position="241"/>
    </location>
</feature>
<dbReference type="InterPro" id="IPR018449">
    <property type="entry name" value="NIL_domain"/>
</dbReference>
<dbReference type="InterPro" id="IPR027417">
    <property type="entry name" value="P-loop_NTPase"/>
</dbReference>
<evidence type="ECO:0000259" key="9">
    <source>
        <dbReference type="PROSITE" id="PS50893"/>
    </source>
</evidence>
<proteinExistence type="inferred from homology"/>